<evidence type="ECO:0000313" key="8">
    <source>
        <dbReference type="Proteomes" id="UP000019205"/>
    </source>
</evidence>
<dbReference type="Gene3D" id="3.30.70.270">
    <property type="match status" value="1"/>
</dbReference>
<evidence type="ECO:0000256" key="1">
    <source>
        <dbReference type="ARBA" id="ARBA00001946"/>
    </source>
</evidence>
<reference evidence="7 8" key="2">
    <citation type="journal article" date="2009" name="PLoS ONE">
        <title>The photosynthetic apparatus and its regulation in the aerobic gammaproteobacterium Congregibacter litoralis gen. nov., sp. nov.</title>
        <authorList>
            <person name="Spring S."/>
            <person name="Lunsdorf H."/>
            <person name="Fuchs B.M."/>
            <person name="Tindall B.J."/>
        </authorList>
    </citation>
    <scope>NUCLEOTIDE SEQUENCE [LARGE SCALE GENOMIC DNA]</scope>
    <source>
        <strain evidence="7">KT71</strain>
    </source>
</reference>
<dbReference type="HOGENOM" id="CLU_025058_0_1_6"/>
<comment type="cofactor">
    <cofactor evidence="1">
        <name>Mg(2+)</name>
        <dbReference type="ChEBI" id="CHEBI:18420"/>
    </cofactor>
</comment>
<dbReference type="SMART" id="SM00267">
    <property type="entry name" value="GGDEF"/>
    <property type="match status" value="1"/>
</dbReference>
<dbReference type="InterPro" id="IPR000160">
    <property type="entry name" value="GGDEF_dom"/>
</dbReference>
<dbReference type="GO" id="GO:0052621">
    <property type="term" value="F:diguanylate cyclase activity"/>
    <property type="evidence" value="ECO:0007669"/>
    <property type="project" value="UniProtKB-EC"/>
</dbReference>
<evidence type="ECO:0000256" key="5">
    <source>
        <dbReference type="SAM" id="MobiDB-lite"/>
    </source>
</evidence>
<dbReference type="EC" id="2.7.7.65" evidence="2"/>
<gene>
    <name evidence="7" type="ORF">KT71_00530</name>
</gene>
<name>A4A5X0_9GAMM</name>
<keyword evidence="8" id="KW-1185">Reference proteome</keyword>
<dbReference type="EMBL" id="AAOA02000002">
    <property type="protein sequence ID" value="EAQ98417.1"/>
    <property type="molecule type" value="Genomic_DNA"/>
</dbReference>
<dbReference type="OrthoDB" id="9812260at2"/>
<dbReference type="PROSITE" id="PS50887">
    <property type="entry name" value="GGDEF"/>
    <property type="match status" value="1"/>
</dbReference>
<accession>A4A5X0</accession>
<keyword evidence="4" id="KW-0175">Coiled coil</keyword>
<dbReference type="RefSeq" id="WP_008292488.1">
    <property type="nucleotide sequence ID" value="NZ_CM002299.1"/>
</dbReference>
<dbReference type="Proteomes" id="UP000019205">
    <property type="component" value="Chromosome"/>
</dbReference>
<evidence type="ECO:0000256" key="3">
    <source>
        <dbReference type="ARBA" id="ARBA00034247"/>
    </source>
</evidence>
<comment type="caution">
    <text evidence="7">The sequence shown here is derived from an EMBL/GenBank/DDBJ whole genome shotgun (WGS) entry which is preliminary data.</text>
</comment>
<dbReference type="AlphaFoldDB" id="A4A5X0"/>
<dbReference type="STRING" id="314285.KT71_00530"/>
<evidence type="ECO:0000256" key="4">
    <source>
        <dbReference type="SAM" id="Coils"/>
    </source>
</evidence>
<dbReference type="InterPro" id="IPR050469">
    <property type="entry name" value="Diguanylate_Cyclase"/>
</dbReference>
<comment type="catalytic activity">
    <reaction evidence="3">
        <text>2 GTP = 3',3'-c-di-GMP + 2 diphosphate</text>
        <dbReference type="Rhea" id="RHEA:24898"/>
        <dbReference type="ChEBI" id="CHEBI:33019"/>
        <dbReference type="ChEBI" id="CHEBI:37565"/>
        <dbReference type="ChEBI" id="CHEBI:58805"/>
        <dbReference type="EC" id="2.7.7.65"/>
    </reaction>
</comment>
<feature type="coiled-coil region" evidence="4">
    <location>
        <begin position="251"/>
        <end position="289"/>
    </location>
</feature>
<proteinExistence type="predicted"/>
<dbReference type="FunFam" id="3.30.70.270:FF:000001">
    <property type="entry name" value="Diguanylate cyclase domain protein"/>
    <property type="match status" value="1"/>
</dbReference>
<dbReference type="InterPro" id="IPR029787">
    <property type="entry name" value="Nucleotide_cyclase"/>
</dbReference>
<dbReference type="eggNOG" id="COG3706">
    <property type="taxonomic scope" value="Bacteria"/>
</dbReference>
<sequence>MSDQEDWKQRYLTESRDWESADKLLRRVATRLAIAAEGYSPDLDAVLQRIQTHIRSGASRDLEADLGDLSRQIKGLDSGRSAPKPAEAIETKAEETSSPPVHSDAREVLLTLIDEFAVTQPGSGAFETLRETLERDKGSNWHRVLERVIAEIRGLIQRISSDKQELQQLMQEVGEELGGISQVLGEEHSGLKEGREQALALHDAMDAGVEQIQSRIAEESDITRLKADVSQSLESIRKGISEFIERDAERFSLAETRNEELRSRIEKMEAETEQLQEKLNRNREKLMRDTLTGVHSRLAYDEMMAQEMSRFRRYKETFCLVMLDIDFFKRVNDTFGHAAGDKALQSVASIVGDRIRETDYLFRVGGEEFVLLLPRTEVSAASPLVEVIRVAVGESGFHYENQPVTITLSAGLTAVRDDDTPETLFARADDAMYRAKKAGRNRLVTLE</sequence>
<dbReference type="NCBIfam" id="TIGR00254">
    <property type="entry name" value="GGDEF"/>
    <property type="match status" value="1"/>
</dbReference>
<dbReference type="PANTHER" id="PTHR45138">
    <property type="entry name" value="REGULATORY COMPONENTS OF SENSORY TRANSDUCTION SYSTEM"/>
    <property type="match status" value="1"/>
</dbReference>
<evidence type="ECO:0000313" key="7">
    <source>
        <dbReference type="EMBL" id="EAQ98417.1"/>
    </source>
</evidence>
<dbReference type="Pfam" id="PF00990">
    <property type="entry name" value="GGDEF"/>
    <property type="match status" value="1"/>
</dbReference>
<evidence type="ECO:0000256" key="2">
    <source>
        <dbReference type="ARBA" id="ARBA00012528"/>
    </source>
</evidence>
<feature type="domain" description="GGDEF" evidence="6">
    <location>
        <begin position="316"/>
        <end position="447"/>
    </location>
</feature>
<evidence type="ECO:0000259" key="6">
    <source>
        <dbReference type="PROSITE" id="PS50887"/>
    </source>
</evidence>
<organism evidence="7 8">
    <name type="scientific">Congregibacter litoralis KT71</name>
    <dbReference type="NCBI Taxonomy" id="314285"/>
    <lineage>
        <taxon>Bacteria</taxon>
        <taxon>Pseudomonadati</taxon>
        <taxon>Pseudomonadota</taxon>
        <taxon>Gammaproteobacteria</taxon>
        <taxon>Cellvibrionales</taxon>
        <taxon>Halieaceae</taxon>
        <taxon>Congregibacter</taxon>
    </lineage>
</organism>
<dbReference type="SUPFAM" id="SSF55073">
    <property type="entry name" value="Nucleotide cyclase"/>
    <property type="match status" value="1"/>
</dbReference>
<dbReference type="Pfam" id="PF20975">
    <property type="entry name" value="DGCcoil"/>
    <property type="match status" value="1"/>
</dbReference>
<reference evidence="7 8" key="1">
    <citation type="journal article" date="2007" name="Proc. Natl. Acad. Sci. U.S.A.">
        <title>Characterization of a marine gammaproteobacterium capable of aerobic anoxygenic photosynthesis.</title>
        <authorList>
            <person name="Fuchs B.M."/>
            <person name="Spring S."/>
            <person name="Teeling H."/>
            <person name="Quast C."/>
            <person name="Wulf J."/>
            <person name="Schattenhofer M."/>
            <person name="Yan S."/>
            <person name="Ferriera S."/>
            <person name="Johnson J."/>
            <person name="Glockner F.O."/>
            <person name="Amann R."/>
        </authorList>
    </citation>
    <scope>NUCLEOTIDE SEQUENCE [LARGE SCALE GENOMIC DNA]</scope>
    <source>
        <strain evidence="7">KT71</strain>
    </source>
</reference>
<dbReference type="InterPro" id="IPR048516">
    <property type="entry name" value="DGCcoil"/>
</dbReference>
<protein>
    <recommendedName>
        <fullName evidence="2">diguanylate cyclase</fullName>
        <ecNumber evidence="2">2.7.7.65</ecNumber>
    </recommendedName>
</protein>
<dbReference type="PANTHER" id="PTHR45138:SF9">
    <property type="entry name" value="DIGUANYLATE CYCLASE DGCM-RELATED"/>
    <property type="match status" value="1"/>
</dbReference>
<dbReference type="InterPro" id="IPR043128">
    <property type="entry name" value="Rev_trsase/Diguanyl_cyclase"/>
</dbReference>
<dbReference type="CDD" id="cd01949">
    <property type="entry name" value="GGDEF"/>
    <property type="match status" value="1"/>
</dbReference>
<feature type="region of interest" description="Disordered" evidence="5">
    <location>
        <begin position="73"/>
        <end position="102"/>
    </location>
</feature>